<evidence type="ECO:0000313" key="3">
    <source>
        <dbReference type="Proteomes" id="UP001060012"/>
    </source>
</evidence>
<proteinExistence type="predicted"/>
<dbReference type="SUPFAM" id="SSF51206">
    <property type="entry name" value="cAMP-binding domain-like"/>
    <property type="match status" value="1"/>
</dbReference>
<keyword evidence="3" id="KW-1185">Reference proteome</keyword>
<dbReference type="InterPro" id="IPR014710">
    <property type="entry name" value="RmlC-like_jellyroll"/>
</dbReference>
<accession>A0ABY5E6R2</accession>
<dbReference type="InterPro" id="IPR000595">
    <property type="entry name" value="cNMP-bd_dom"/>
</dbReference>
<dbReference type="PROSITE" id="PS50042">
    <property type="entry name" value="CNMP_BINDING_3"/>
    <property type="match status" value="1"/>
</dbReference>
<dbReference type="Pfam" id="PF00027">
    <property type="entry name" value="cNMP_binding"/>
    <property type="match status" value="1"/>
</dbReference>
<reference evidence="2" key="1">
    <citation type="submission" date="2022-07" db="EMBL/GenBank/DDBJ databases">
        <title>Arcobacter roscoffensis sp. nov., a marine bacterium isolated from coastal seawater collected from Roscoff, France.</title>
        <authorList>
            <person name="Pascual J."/>
            <person name="Lepeaux C."/>
            <person name="Methner A."/>
            <person name="Overmann J."/>
        </authorList>
    </citation>
    <scope>NUCLEOTIDE SEQUENCE</scope>
    <source>
        <strain evidence="2">ARW1-2F2</strain>
    </source>
</reference>
<dbReference type="EMBL" id="CP100595">
    <property type="protein sequence ID" value="UTJ07832.1"/>
    <property type="molecule type" value="Genomic_DNA"/>
</dbReference>
<feature type="domain" description="Cyclic nucleotide-binding" evidence="1">
    <location>
        <begin position="35"/>
        <end position="137"/>
    </location>
</feature>
<protein>
    <submittedName>
        <fullName evidence="2">Crp/Fnr family transcriptional regulator</fullName>
    </submittedName>
</protein>
<dbReference type="Gene3D" id="2.60.120.10">
    <property type="entry name" value="Jelly Rolls"/>
    <property type="match status" value="1"/>
</dbReference>
<dbReference type="Proteomes" id="UP001060012">
    <property type="component" value="Chromosome"/>
</dbReference>
<dbReference type="CDD" id="cd00038">
    <property type="entry name" value="CAP_ED"/>
    <property type="match status" value="1"/>
</dbReference>
<dbReference type="RefSeq" id="WP_254578006.1">
    <property type="nucleotide sequence ID" value="NZ_CP100595.1"/>
</dbReference>
<evidence type="ECO:0000259" key="1">
    <source>
        <dbReference type="PROSITE" id="PS50042"/>
    </source>
</evidence>
<evidence type="ECO:0000313" key="2">
    <source>
        <dbReference type="EMBL" id="UTJ07832.1"/>
    </source>
</evidence>
<name>A0ABY5E6R2_9BACT</name>
<organism evidence="2 3">
    <name type="scientific">Arcobacter roscoffensis</name>
    <dbReference type="NCBI Taxonomy" id="2961520"/>
    <lineage>
        <taxon>Bacteria</taxon>
        <taxon>Pseudomonadati</taxon>
        <taxon>Campylobacterota</taxon>
        <taxon>Epsilonproteobacteria</taxon>
        <taxon>Campylobacterales</taxon>
        <taxon>Arcobacteraceae</taxon>
        <taxon>Arcobacter</taxon>
    </lineage>
</organism>
<sequence length="200" mass="23931">MNEEEILKSLNKTLNSYFTISNETWNKFKEICTIRSIKKGEYAYDLYDEVNEISFVYKGLFRTFSINEQGEEYTKNFFWETRFYGPMVALLTNSEVNACVQALEDSIVVDIKHNKYRELLKESSDLKMYHILYLEKHWILQKDHNTYALVLEDAKLRYERFLDEFAHILPRLSQYHVASYLGISPTHLSRIRKSLENKKR</sequence>
<dbReference type="InterPro" id="IPR018490">
    <property type="entry name" value="cNMP-bd_dom_sf"/>
</dbReference>
<gene>
    <name evidence="2" type="ORF">NJU99_06970</name>
</gene>